<gene>
    <name evidence="1" type="ORF">CAPTEDRAFT_210721</name>
</gene>
<dbReference type="Proteomes" id="UP000014760">
    <property type="component" value="Unassembled WGS sequence"/>
</dbReference>
<dbReference type="EnsemblMetazoa" id="CapteT210721">
    <property type="protein sequence ID" value="CapteP210721"/>
    <property type="gene ID" value="CapteG210721"/>
</dbReference>
<dbReference type="EMBL" id="AMQN01012089">
    <property type="status" value="NOT_ANNOTATED_CDS"/>
    <property type="molecule type" value="Genomic_DNA"/>
</dbReference>
<dbReference type="EMBL" id="AMQN01012088">
    <property type="status" value="NOT_ANNOTATED_CDS"/>
    <property type="molecule type" value="Genomic_DNA"/>
</dbReference>
<dbReference type="OrthoDB" id="6508428at2759"/>
<keyword evidence="3" id="KW-1185">Reference proteome</keyword>
<reference evidence="1 3" key="2">
    <citation type="journal article" date="2013" name="Nature">
        <title>Insights into bilaterian evolution from three spiralian genomes.</title>
        <authorList>
            <person name="Simakov O."/>
            <person name="Marletaz F."/>
            <person name="Cho S.J."/>
            <person name="Edsinger-Gonzales E."/>
            <person name="Havlak P."/>
            <person name="Hellsten U."/>
            <person name="Kuo D.H."/>
            <person name="Larsson T."/>
            <person name="Lv J."/>
            <person name="Arendt D."/>
            <person name="Savage R."/>
            <person name="Osoegawa K."/>
            <person name="de Jong P."/>
            <person name="Grimwood J."/>
            <person name="Chapman J.A."/>
            <person name="Shapiro H."/>
            <person name="Aerts A."/>
            <person name="Otillar R.P."/>
            <person name="Terry A.Y."/>
            <person name="Boore J.L."/>
            <person name="Grigoriev I.V."/>
            <person name="Lindberg D.R."/>
            <person name="Seaver E.C."/>
            <person name="Weisblat D.A."/>
            <person name="Putnam N.H."/>
            <person name="Rokhsar D.S."/>
        </authorList>
    </citation>
    <scope>NUCLEOTIDE SEQUENCE</scope>
    <source>
        <strain evidence="1 3">I ESC-2004</strain>
    </source>
</reference>
<protein>
    <submittedName>
        <fullName evidence="1 2">Uncharacterized protein</fullName>
    </submittedName>
</protein>
<reference evidence="2" key="3">
    <citation type="submission" date="2015-06" db="UniProtKB">
        <authorList>
            <consortium name="EnsemblMetazoa"/>
        </authorList>
    </citation>
    <scope>IDENTIFICATION</scope>
</reference>
<dbReference type="EMBL" id="KB309293">
    <property type="protein sequence ID" value="ELT94825.1"/>
    <property type="molecule type" value="Genomic_DNA"/>
</dbReference>
<dbReference type="HOGENOM" id="CLU_1305911_0_0_1"/>
<reference evidence="3" key="1">
    <citation type="submission" date="2012-12" db="EMBL/GenBank/DDBJ databases">
        <authorList>
            <person name="Hellsten U."/>
            <person name="Grimwood J."/>
            <person name="Chapman J.A."/>
            <person name="Shapiro H."/>
            <person name="Aerts A."/>
            <person name="Otillar R.P."/>
            <person name="Terry A.Y."/>
            <person name="Boore J.L."/>
            <person name="Simakov O."/>
            <person name="Marletaz F."/>
            <person name="Cho S.-J."/>
            <person name="Edsinger-Gonzales E."/>
            <person name="Havlak P."/>
            <person name="Kuo D.-H."/>
            <person name="Larsson T."/>
            <person name="Lv J."/>
            <person name="Arendt D."/>
            <person name="Savage R."/>
            <person name="Osoegawa K."/>
            <person name="de Jong P."/>
            <person name="Lindberg D.R."/>
            <person name="Seaver E.C."/>
            <person name="Weisblat D.A."/>
            <person name="Putnam N.H."/>
            <person name="Grigoriev I.V."/>
            <person name="Rokhsar D.S."/>
        </authorList>
    </citation>
    <scope>NUCLEOTIDE SEQUENCE</scope>
    <source>
        <strain evidence="3">I ESC-2004</strain>
    </source>
</reference>
<name>R7TV06_CAPTE</name>
<organism evidence="1">
    <name type="scientific">Capitella teleta</name>
    <name type="common">Polychaete worm</name>
    <dbReference type="NCBI Taxonomy" id="283909"/>
    <lineage>
        <taxon>Eukaryota</taxon>
        <taxon>Metazoa</taxon>
        <taxon>Spiralia</taxon>
        <taxon>Lophotrochozoa</taxon>
        <taxon>Annelida</taxon>
        <taxon>Polychaeta</taxon>
        <taxon>Sedentaria</taxon>
        <taxon>Scolecida</taxon>
        <taxon>Capitellidae</taxon>
        <taxon>Capitella</taxon>
    </lineage>
</organism>
<evidence type="ECO:0000313" key="1">
    <source>
        <dbReference type="EMBL" id="ELT94825.1"/>
    </source>
</evidence>
<evidence type="ECO:0000313" key="3">
    <source>
        <dbReference type="Proteomes" id="UP000014760"/>
    </source>
</evidence>
<proteinExistence type="predicted"/>
<evidence type="ECO:0000313" key="2">
    <source>
        <dbReference type="EnsemblMetazoa" id="CapteP210721"/>
    </source>
</evidence>
<accession>R7TV06</accession>
<dbReference type="AlphaFoldDB" id="R7TV06"/>
<sequence length="211" mass="24558">MCALKAAAERALDGCIGALQWTACRPEVTRTWTDLPDRQRSMFRRVGGTHASIRGALVWNENVRKNVERMQNEYGRWMWRLEKTVRNAAVHGESGRSSFWEREVKAKVAFVVRMLEEDGLVARVGRACLMEIGVRQTFLIVTHNPKYTRQTFLIVTHNPKYTRQTFLIVTHNPKYTRQTFLIVTHNPKYTRQTFLIVTHNPKLHILEEAPL</sequence>